<dbReference type="PANTHER" id="PTHR31066">
    <property type="entry name" value="OS05G0427100 PROTEIN-RELATED"/>
    <property type="match status" value="1"/>
</dbReference>
<gene>
    <name evidence="2" type="ORF">ACJIZ3_014545</name>
</gene>
<reference evidence="2 3" key="1">
    <citation type="submission" date="2024-12" db="EMBL/GenBank/DDBJ databases">
        <title>The unique morphological basis and parallel evolutionary history of personate flowers in Penstemon.</title>
        <authorList>
            <person name="Depatie T.H."/>
            <person name="Wessinger C.A."/>
        </authorList>
    </citation>
    <scope>NUCLEOTIDE SEQUENCE [LARGE SCALE GENOMIC DNA]</scope>
    <source>
        <strain evidence="2">WTNN_2</strain>
        <tissue evidence="2">Leaf</tissue>
    </source>
</reference>
<name>A0ABD3RLU4_9LAMI</name>
<feature type="domain" description="PB1" evidence="1">
    <location>
        <begin position="27"/>
        <end position="116"/>
    </location>
</feature>
<keyword evidence="3" id="KW-1185">Reference proteome</keyword>
<sequence>MDPTPPPPPSSKLRLMCSYGGHIIPRPHDKSLFYAGGETRIVALDRRTTASSLSSFTAHLSRTLFHNRAFHLKYQLPNEDLDSLISVVTDDDLFNMLEEHDRITAPVRIRLFLFPVKPESLGSTLLDPKSETWFCDALKSTRIMQSADSGLLMGFGSGLEGPVESGSKVGAESLVLETSSSFGSTGSSFSVSNSPPIGMVHYEDNGGLNLLDANIRVPSSASIESEISVARAAPPPKTGISEEPLIQIAPEVSSLLIDSESTISDLSISIPTQNTVQVLGYPSSQQPDRKELQYETQLIEGGLQYVPQYPANPMPFSPYYPVYQMPMHQQHVPYPPNPPYPIYLVPVRPPQYHNMSMQCNLIDTNTTTSTRPPLYPQTSVITPPITHKEVFGAQPVTESATKNYQSILASSPVISIPSNEVMTGTLEPENASEPVTTTSVASTVESSEFDEDIAYNQIYKTQPLAPILPSQYQTMTKGTAII</sequence>
<dbReference type="InterPro" id="IPR000270">
    <property type="entry name" value="PB1_dom"/>
</dbReference>
<evidence type="ECO:0000313" key="2">
    <source>
        <dbReference type="EMBL" id="KAL3813277.1"/>
    </source>
</evidence>
<evidence type="ECO:0000259" key="1">
    <source>
        <dbReference type="SMART" id="SM00666"/>
    </source>
</evidence>
<dbReference type="SUPFAM" id="SSF54277">
    <property type="entry name" value="CAD &amp; PB1 domains"/>
    <property type="match status" value="1"/>
</dbReference>
<accession>A0ABD3RLU4</accession>
<dbReference type="EMBL" id="JBJXBP010000008">
    <property type="protein sequence ID" value="KAL3813277.1"/>
    <property type="molecule type" value="Genomic_DNA"/>
</dbReference>
<evidence type="ECO:0000313" key="3">
    <source>
        <dbReference type="Proteomes" id="UP001634393"/>
    </source>
</evidence>
<dbReference type="InterPro" id="IPR053198">
    <property type="entry name" value="Gynoecium_Dev_Regulator"/>
</dbReference>
<dbReference type="Pfam" id="PF00564">
    <property type="entry name" value="PB1"/>
    <property type="match status" value="1"/>
</dbReference>
<proteinExistence type="predicted"/>
<dbReference type="AlphaFoldDB" id="A0ABD3RLU4"/>
<dbReference type="SMART" id="SM00666">
    <property type="entry name" value="PB1"/>
    <property type="match status" value="1"/>
</dbReference>
<dbReference type="PANTHER" id="PTHR31066:SF88">
    <property type="entry name" value="PB1 DOMAIN-CONTAINING PROTEIN"/>
    <property type="match status" value="1"/>
</dbReference>
<dbReference type="Gene3D" id="3.10.20.90">
    <property type="entry name" value="Phosphatidylinositol 3-kinase Catalytic Subunit, Chain A, domain 1"/>
    <property type="match status" value="1"/>
</dbReference>
<dbReference type="CDD" id="cd06410">
    <property type="entry name" value="PB1_UP2"/>
    <property type="match status" value="1"/>
</dbReference>
<dbReference type="Proteomes" id="UP001634393">
    <property type="component" value="Unassembled WGS sequence"/>
</dbReference>
<comment type="caution">
    <text evidence="2">The sequence shown here is derived from an EMBL/GenBank/DDBJ whole genome shotgun (WGS) entry which is preliminary data.</text>
</comment>
<organism evidence="2 3">
    <name type="scientific">Penstemon smallii</name>
    <dbReference type="NCBI Taxonomy" id="265156"/>
    <lineage>
        <taxon>Eukaryota</taxon>
        <taxon>Viridiplantae</taxon>
        <taxon>Streptophyta</taxon>
        <taxon>Embryophyta</taxon>
        <taxon>Tracheophyta</taxon>
        <taxon>Spermatophyta</taxon>
        <taxon>Magnoliopsida</taxon>
        <taxon>eudicotyledons</taxon>
        <taxon>Gunneridae</taxon>
        <taxon>Pentapetalae</taxon>
        <taxon>asterids</taxon>
        <taxon>lamiids</taxon>
        <taxon>Lamiales</taxon>
        <taxon>Plantaginaceae</taxon>
        <taxon>Cheloneae</taxon>
        <taxon>Penstemon</taxon>
    </lineage>
</organism>
<protein>
    <recommendedName>
        <fullName evidence="1">PB1 domain-containing protein</fullName>
    </recommendedName>
</protein>